<dbReference type="SUPFAM" id="SSF47807">
    <property type="entry name" value="5' to 3' exonuclease, C-terminal subdomain"/>
    <property type="match status" value="1"/>
</dbReference>
<name>A0A836G6Q4_9HYME</name>
<evidence type="ECO:0000313" key="18">
    <source>
        <dbReference type="EMBL" id="KAG5333092.1"/>
    </source>
</evidence>
<reference evidence="18" key="1">
    <citation type="submission" date="2020-03" db="EMBL/GenBank/DDBJ databases">
        <title>Relaxed selection underlies rapid genomic changes in the transitions from sociality to social parasitism in ants.</title>
        <authorList>
            <person name="Bi X."/>
        </authorList>
    </citation>
    <scope>NUCLEOTIDE SEQUENCE</scope>
    <source>
        <strain evidence="18">BGI-DK2014a</strain>
        <tissue evidence="18">Whole body</tissue>
    </source>
</reference>
<dbReference type="InterPro" id="IPR006086">
    <property type="entry name" value="XPG-I_dom"/>
</dbReference>
<dbReference type="Proteomes" id="UP000669903">
    <property type="component" value="Unassembled WGS sequence"/>
</dbReference>
<sequence length="1128" mass="129100">MGVYGLWKLLEASGKSVPLESLEGKVLAIDISIWIYQVLQGYQDRHGGSRPNAHLLGLFTRICKLLYYKIKPVFVFDGGVPMLKKSTIASRRKQKSIAMSKAQKMKADLINNLIKHRVVKTVLNKDSKDQTSKAIQITINTQTNEDMFVLPDMPSVSNLQSYVDDDQDDSNSPVELSPRKQSKWMGNIHNVDVTSNEFKALPADVRYDILTDLKETRKQNSWGRLYEMPQESQEFSGFQLKRLLKRRHVQTSLESAEKEMGGKTLTLEELDKLLTEQGVDTKSRDAAFRVAMDSTTRLIYISDKNALAKKSITNETEPNKSDTLQNVNEEIEPVAGPSNPMPIVENINEYELNDSDSENDVSIYDDALPIAENINEYTFDSEWESENDINESLTLLEKNMINPALTYMLEYSDLSQNQIMQLIKRNKDENRKTVSKNIKDTTKKDIYTELAKPDDKSVLTFPENCEQVLKFVESQSMKDACIPKENMADELISSSPESDNLTQVKPLEYNVETSNITITSDVSSLDKEIISDKHYLAPKSNNVIRIDTSESDSDDFIEIQDVPIHDMNISRNTTKKKDIEITFKIDKELEDDIFTDIFREVNKEKVIPVSPEQEQFVDMINGEQQTQLISENNSEREDTLILDTIYEESIREKTKTKLPENIELSKNILDGEDIICDSENSSKSIEHSTDTPTRVNPLDECTEKIQKKPQVLPTNKEDLIELKEQLEDQQEELARDIGKFERQATNISEQIKTDAQDLLRLFGIPYIIAPMEAEAQCAYLEQIKLTDGTITDDSDIWLFGGQCVYKNFFNHNKRMLRFRACDIQHHFKLNRNQLIQLALLVGSDYTTGVAGVGPVTALEILAAFPADGDNVLHGLHNFCSWIKKGMFVAPGKTGLRNKLRNLKLNKDFPNQAVVQAYLFPTVDESKETFSWDKPNVVLLCDYTRQKFGWTKDKFDNTMIPVLRRMKENKNQKLLDMYLIAKASPCSIESSLSKRVQKALHRLNSDDVETDSNINGKPRLKKSKKDDVVQKSNKEKNSEFEFTELETPTDKIKNAIHEIERPTKAINKEKYNKEYIPQREKDKKSALEKKLHAIEIFRKSKQGLSKTKKVKYKIRKVKEQAELSESDSN</sequence>
<dbReference type="CDD" id="cd09868">
    <property type="entry name" value="PIN_XPG_RAD2"/>
    <property type="match status" value="2"/>
</dbReference>
<dbReference type="SMART" id="SM00279">
    <property type="entry name" value="HhH2"/>
    <property type="match status" value="1"/>
</dbReference>
<evidence type="ECO:0000259" key="17">
    <source>
        <dbReference type="SMART" id="SM00485"/>
    </source>
</evidence>
<keyword evidence="5" id="KW-0540">Nuclease</keyword>
<keyword evidence="6" id="KW-0479">Metal-binding</keyword>
<evidence type="ECO:0000256" key="3">
    <source>
        <dbReference type="ARBA" id="ARBA00005283"/>
    </source>
</evidence>
<evidence type="ECO:0000256" key="6">
    <source>
        <dbReference type="ARBA" id="ARBA00022723"/>
    </source>
</evidence>
<feature type="domain" description="XPG N-terminal" evidence="17">
    <location>
        <begin position="1"/>
        <end position="98"/>
    </location>
</feature>
<evidence type="ECO:0000256" key="11">
    <source>
        <dbReference type="ARBA" id="ARBA00023204"/>
    </source>
</evidence>
<keyword evidence="4" id="KW-0597">Phosphoprotein</keyword>
<organism evidence="18 19">
    <name type="scientific">Acromyrmex charruanus</name>
    <dbReference type="NCBI Taxonomy" id="2715315"/>
    <lineage>
        <taxon>Eukaryota</taxon>
        <taxon>Metazoa</taxon>
        <taxon>Ecdysozoa</taxon>
        <taxon>Arthropoda</taxon>
        <taxon>Hexapoda</taxon>
        <taxon>Insecta</taxon>
        <taxon>Pterygota</taxon>
        <taxon>Neoptera</taxon>
        <taxon>Endopterygota</taxon>
        <taxon>Hymenoptera</taxon>
        <taxon>Apocrita</taxon>
        <taxon>Aculeata</taxon>
        <taxon>Formicoidea</taxon>
        <taxon>Formicidae</taxon>
        <taxon>Myrmicinae</taxon>
        <taxon>Acromyrmex</taxon>
    </lineage>
</organism>
<keyword evidence="19" id="KW-1185">Reference proteome</keyword>
<comment type="cofactor">
    <cofactor evidence="1">
        <name>Mg(2+)</name>
        <dbReference type="ChEBI" id="CHEBI:18420"/>
    </cofactor>
</comment>
<dbReference type="GO" id="GO:0005634">
    <property type="term" value="C:nucleus"/>
    <property type="evidence" value="ECO:0007669"/>
    <property type="project" value="UniProtKB-SubCell"/>
</dbReference>
<dbReference type="InterPro" id="IPR036279">
    <property type="entry name" value="5-3_exonuclease_C_sf"/>
</dbReference>
<feature type="compositionally biased region" description="Basic and acidic residues" evidence="15">
    <location>
        <begin position="1023"/>
        <end position="1034"/>
    </location>
</feature>
<dbReference type="Gene3D" id="1.10.150.20">
    <property type="entry name" value="5' to 3' exonuclease, C-terminal subdomain"/>
    <property type="match status" value="1"/>
</dbReference>
<evidence type="ECO:0000256" key="15">
    <source>
        <dbReference type="SAM" id="MobiDB-lite"/>
    </source>
</evidence>
<keyword evidence="9" id="KW-0378">Hydrolase</keyword>
<proteinExistence type="inferred from homology"/>
<evidence type="ECO:0000313" key="19">
    <source>
        <dbReference type="Proteomes" id="UP000669903"/>
    </source>
</evidence>
<keyword evidence="11" id="KW-0234">DNA repair</keyword>
<dbReference type="GO" id="GO:0006289">
    <property type="term" value="P:nucleotide-excision repair"/>
    <property type="evidence" value="ECO:0007669"/>
    <property type="project" value="InterPro"/>
</dbReference>
<evidence type="ECO:0000256" key="9">
    <source>
        <dbReference type="ARBA" id="ARBA00022801"/>
    </source>
</evidence>
<keyword evidence="8" id="KW-0227">DNA damage</keyword>
<comment type="similarity">
    <text evidence="3">Belongs to the XPG/RAD2 endonuclease family. XPG subfamily.</text>
</comment>
<dbReference type="PRINTS" id="PR00066">
    <property type="entry name" value="XRODRMPGMNTG"/>
</dbReference>
<evidence type="ECO:0000256" key="4">
    <source>
        <dbReference type="ARBA" id="ARBA00022553"/>
    </source>
</evidence>
<feature type="region of interest" description="Disordered" evidence="15">
    <location>
        <begin position="1006"/>
        <end position="1034"/>
    </location>
</feature>
<dbReference type="InterPro" id="IPR001044">
    <property type="entry name" value="XPG/Rad2_eukaryotes"/>
</dbReference>
<keyword evidence="14" id="KW-0175">Coiled coil</keyword>
<feature type="non-terminal residue" evidence="18">
    <location>
        <position position="1"/>
    </location>
</feature>
<dbReference type="SUPFAM" id="SSF88723">
    <property type="entry name" value="PIN domain-like"/>
    <property type="match status" value="1"/>
</dbReference>
<feature type="non-terminal residue" evidence="18">
    <location>
        <position position="1128"/>
    </location>
</feature>
<dbReference type="InterPro" id="IPR008918">
    <property type="entry name" value="HhH2"/>
</dbReference>
<dbReference type="PANTHER" id="PTHR16171">
    <property type="entry name" value="DNA REPAIR PROTEIN COMPLEMENTING XP-G CELLS-RELATED"/>
    <property type="match status" value="1"/>
</dbReference>
<dbReference type="GO" id="GO:0000400">
    <property type="term" value="F:four-way junction DNA binding"/>
    <property type="evidence" value="ECO:0007669"/>
    <property type="project" value="UniProtKB-ARBA"/>
</dbReference>
<evidence type="ECO:0000256" key="13">
    <source>
        <dbReference type="ARBA" id="ARBA00038112"/>
    </source>
</evidence>
<dbReference type="GO" id="GO:0046872">
    <property type="term" value="F:metal ion binding"/>
    <property type="evidence" value="ECO:0007669"/>
    <property type="project" value="UniProtKB-KW"/>
</dbReference>
<keyword evidence="7" id="KW-0255">Endonuclease</keyword>
<evidence type="ECO:0000256" key="5">
    <source>
        <dbReference type="ARBA" id="ARBA00022722"/>
    </source>
</evidence>
<evidence type="ECO:0000256" key="12">
    <source>
        <dbReference type="ARBA" id="ARBA00023242"/>
    </source>
</evidence>
<evidence type="ECO:0000259" key="16">
    <source>
        <dbReference type="SMART" id="SM00484"/>
    </source>
</evidence>
<accession>A0A836G6Q4</accession>
<dbReference type="PRINTS" id="PR00853">
    <property type="entry name" value="XPGRADSUPER"/>
</dbReference>
<dbReference type="SMART" id="SM00484">
    <property type="entry name" value="XPGI"/>
    <property type="match status" value="1"/>
</dbReference>
<feature type="coiled-coil region" evidence="14">
    <location>
        <begin position="712"/>
        <end position="743"/>
    </location>
</feature>
<evidence type="ECO:0000256" key="14">
    <source>
        <dbReference type="SAM" id="Coils"/>
    </source>
</evidence>
<comment type="similarity">
    <text evidence="13">Belongs to the XPG/RAD2 endonuclease family. GEN subfamily.</text>
</comment>
<dbReference type="Pfam" id="PF00867">
    <property type="entry name" value="XPG_I"/>
    <property type="match status" value="1"/>
</dbReference>
<evidence type="ECO:0000256" key="8">
    <source>
        <dbReference type="ARBA" id="ARBA00022763"/>
    </source>
</evidence>
<dbReference type="Pfam" id="PF00752">
    <property type="entry name" value="XPG_N"/>
    <property type="match status" value="1"/>
</dbReference>
<feature type="region of interest" description="Disordered" evidence="15">
    <location>
        <begin position="160"/>
        <end position="180"/>
    </location>
</feature>
<evidence type="ECO:0000256" key="2">
    <source>
        <dbReference type="ARBA" id="ARBA00004123"/>
    </source>
</evidence>
<dbReference type="InterPro" id="IPR019974">
    <property type="entry name" value="XPG_CS"/>
</dbReference>
<protein>
    <submittedName>
        <fullName evidence="18">ERCC5 protein</fullName>
    </submittedName>
</protein>
<evidence type="ECO:0000256" key="10">
    <source>
        <dbReference type="ARBA" id="ARBA00022842"/>
    </source>
</evidence>
<comment type="subcellular location">
    <subcellularLocation>
        <location evidence="2">Nucleus</location>
    </subcellularLocation>
</comment>
<dbReference type="AlphaFoldDB" id="A0A836G6Q4"/>
<comment type="caution">
    <text evidence="18">The sequence shown here is derived from an EMBL/GenBank/DDBJ whole genome shotgun (WGS) entry which is preliminary data.</text>
</comment>
<keyword evidence="12" id="KW-0539">Nucleus</keyword>
<evidence type="ECO:0000256" key="1">
    <source>
        <dbReference type="ARBA" id="ARBA00001946"/>
    </source>
</evidence>
<dbReference type="PROSITE" id="PS00842">
    <property type="entry name" value="XPG_2"/>
    <property type="match status" value="1"/>
</dbReference>
<evidence type="ECO:0000256" key="7">
    <source>
        <dbReference type="ARBA" id="ARBA00022759"/>
    </source>
</evidence>
<dbReference type="PANTHER" id="PTHR16171:SF7">
    <property type="entry name" value="DNA REPAIR PROTEIN RAD2"/>
    <property type="match status" value="1"/>
</dbReference>
<dbReference type="PROSITE" id="PS00841">
    <property type="entry name" value="XPG_1"/>
    <property type="match status" value="1"/>
</dbReference>
<dbReference type="SMART" id="SM00485">
    <property type="entry name" value="XPGN"/>
    <property type="match status" value="1"/>
</dbReference>
<dbReference type="GO" id="GO:0008821">
    <property type="term" value="F:crossover junction DNA endonuclease activity"/>
    <property type="evidence" value="ECO:0007669"/>
    <property type="project" value="UniProtKB-ARBA"/>
</dbReference>
<dbReference type="Gene3D" id="3.40.50.1010">
    <property type="entry name" value="5'-nuclease"/>
    <property type="match status" value="2"/>
</dbReference>
<dbReference type="InterPro" id="IPR029060">
    <property type="entry name" value="PIN-like_dom_sf"/>
</dbReference>
<dbReference type="GO" id="GO:0017108">
    <property type="term" value="F:5'-flap endonuclease activity"/>
    <property type="evidence" value="ECO:0007669"/>
    <property type="project" value="UniProtKB-ARBA"/>
</dbReference>
<dbReference type="CDD" id="cd09904">
    <property type="entry name" value="H3TH_XPG"/>
    <property type="match status" value="1"/>
</dbReference>
<dbReference type="InterPro" id="IPR006084">
    <property type="entry name" value="XPG/Rad2"/>
</dbReference>
<dbReference type="InterPro" id="IPR006085">
    <property type="entry name" value="XPG_DNA_repair_N"/>
</dbReference>
<gene>
    <name evidence="18" type="primary">Ercc5</name>
    <name evidence="18" type="ORF">G6Z76_0008376</name>
</gene>
<feature type="domain" description="XPG-I" evidence="16">
    <location>
        <begin position="760"/>
        <end position="829"/>
    </location>
</feature>
<dbReference type="EMBL" id="JAANIC010005017">
    <property type="protein sequence ID" value="KAG5333092.1"/>
    <property type="molecule type" value="Genomic_DNA"/>
</dbReference>
<dbReference type="GO" id="GO:0003697">
    <property type="term" value="F:single-stranded DNA binding"/>
    <property type="evidence" value="ECO:0007669"/>
    <property type="project" value="InterPro"/>
</dbReference>
<keyword evidence="10" id="KW-0460">Magnesium</keyword>
<dbReference type="FunFam" id="1.10.150.20:FF:000030">
    <property type="entry name" value="Flap endonuclease GEN-like 1"/>
    <property type="match status" value="1"/>
</dbReference>